<dbReference type="OrthoDB" id="9792162at2"/>
<organism evidence="2 3">
    <name type="scientific">Liquorilactobacillus sucicola DSM 21376 = JCM 15457</name>
    <dbReference type="NCBI Taxonomy" id="1423806"/>
    <lineage>
        <taxon>Bacteria</taxon>
        <taxon>Bacillati</taxon>
        <taxon>Bacillota</taxon>
        <taxon>Bacilli</taxon>
        <taxon>Lactobacillales</taxon>
        <taxon>Lactobacillaceae</taxon>
        <taxon>Liquorilactobacillus</taxon>
    </lineage>
</organism>
<dbReference type="RefSeq" id="WP_034989325.1">
    <property type="nucleotide sequence ID" value="NZ_AYZF01000008.1"/>
</dbReference>
<name>A0A023CYH3_9LACO</name>
<dbReference type="Gene3D" id="3.90.180.10">
    <property type="entry name" value="Medium-chain alcohol dehydrogenases, catalytic domain"/>
    <property type="match status" value="1"/>
</dbReference>
<gene>
    <name evidence="2" type="ORF">FD15_GL000234</name>
</gene>
<reference evidence="2 3" key="1">
    <citation type="journal article" date="2015" name="Genome Announc.">
        <title>Expanding the biotechnology potential of lactobacilli through comparative genomics of 213 strains and associated genera.</title>
        <authorList>
            <person name="Sun Z."/>
            <person name="Harris H.M."/>
            <person name="McCann A."/>
            <person name="Guo C."/>
            <person name="Argimon S."/>
            <person name="Zhang W."/>
            <person name="Yang X."/>
            <person name="Jeffery I.B."/>
            <person name="Cooney J.C."/>
            <person name="Kagawa T.F."/>
            <person name="Liu W."/>
            <person name="Song Y."/>
            <person name="Salvetti E."/>
            <person name="Wrobel A."/>
            <person name="Rasinkangas P."/>
            <person name="Parkhill J."/>
            <person name="Rea M.C."/>
            <person name="O'Sullivan O."/>
            <person name="Ritari J."/>
            <person name="Douillard F.P."/>
            <person name="Paul Ross R."/>
            <person name="Yang R."/>
            <person name="Briner A.E."/>
            <person name="Felis G.E."/>
            <person name="de Vos W.M."/>
            <person name="Barrangou R."/>
            <person name="Klaenhammer T.R."/>
            <person name="Caufield P.W."/>
            <person name="Cui Y."/>
            <person name="Zhang H."/>
            <person name="O'Toole P.W."/>
        </authorList>
    </citation>
    <scope>NUCLEOTIDE SEQUENCE [LARGE SCALE GENOMIC DNA]</scope>
    <source>
        <strain evidence="2 3">DSM 21376</strain>
    </source>
</reference>
<evidence type="ECO:0000313" key="2">
    <source>
        <dbReference type="EMBL" id="KRN06681.1"/>
    </source>
</evidence>
<dbReference type="EMBL" id="AYZF01000008">
    <property type="protein sequence ID" value="KRN06681.1"/>
    <property type="molecule type" value="Genomic_DNA"/>
</dbReference>
<comment type="caution">
    <text evidence="2">The sequence shown here is derived from an EMBL/GenBank/DDBJ whole genome shotgun (WGS) entry which is preliminary data.</text>
</comment>
<protein>
    <submittedName>
        <fullName evidence="2">Oxidoreductase</fullName>
    </submittedName>
</protein>
<dbReference type="eggNOG" id="COG0604">
    <property type="taxonomic scope" value="Bacteria"/>
</dbReference>
<dbReference type="InterPro" id="IPR020843">
    <property type="entry name" value="ER"/>
</dbReference>
<dbReference type="SMART" id="SM00829">
    <property type="entry name" value="PKS_ER"/>
    <property type="match status" value="1"/>
</dbReference>
<dbReference type="STRING" id="1423806.FD15_GL000234"/>
<evidence type="ECO:0000313" key="3">
    <source>
        <dbReference type="Proteomes" id="UP000050961"/>
    </source>
</evidence>
<dbReference type="PATRIC" id="fig|1423806.3.peg.237"/>
<feature type="domain" description="Enoyl reductase (ER)" evidence="1">
    <location>
        <begin position="13"/>
        <end position="309"/>
    </location>
</feature>
<dbReference type="GO" id="GO:0016491">
    <property type="term" value="F:oxidoreductase activity"/>
    <property type="evidence" value="ECO:0007669"/>
    <property type="project" value="InterPro"/>
</dbReference>
<keyword evidence="3" id="KW-1185">Reference proteome</keyword>
<dbReference type="InterPro" id="IPR013154">
    <property type="entry name" value="ADH-like_N"/>
</dbReference>
<accession>A0A023CYH3</accession>
<evidence type="ECO:0000259" key="1">
    <source>
        <dbReference type="SMART" id="SM00829"/>
    </source>
</evidence>
<dbReference type="SUPFAM" id="SSF51735">
    <property type="entry name" value="NAD(P)-binding Rossmann-fold domains"/>
    <property type="match status" value="1"/>
</dbReference>
<dbReference type="Pfam" id="PF00107">
    <property type="entry name" value="ADH_zinc_N"/>
    <property type="match status" value="1"/>
</dbReference>
<dbReference type="Gene3D" id="3.40.50.720">
    <property type="entry name" value="NAD(P)-binding Rossmann-like Domain"/>
    <property type="match status" value="1"/>
</dbReference>
<dbReference type="Pfam" id="PF08240">
    <property type="entry name" value="ADH_N"/>
    <property type="match status" value="1"/>
</dbReference>
<dbReference type="SUPFAM" id="SSF50129">
    <property type="entry name" value="GroES-like"/>
    <property type="match status" value="1"/>
</dbReference>
<dbReference type="InterPro" id="IPR013149">
    <property type="entry name" value="ADH-like_C"/>
</dbReference>
<sequence length="315" mass="34411">MKAFGINQYGSSGVLEEFTLDVPSIGAHEILVKTKAFAVNPLDVAIREGRFNSSVLLLFPTILGTDAVGTIIKVGAKVENYHVGDEIIAHAGYGTYAEYFCVSPEHIGIRPKQYDVYEAAGLPLSGITAYNVLIHLAQARAGQKIVIFGASGGVGSMVVQMAKAYGLSVIGIDRIINKAYVLSIGAYKFVDMDNTEEMSTLKDTADIIIDATNHGLRTDIGLSIVKRKGVYVSLTQLPTQKENKKKVTLKVLVPQKKYLDRDAFAAISLMIRNKQLYTRIDKVLNFNLEDIRKGQDYVAEGKHSGKVIVSLVDKK</sequence>
<dbReference type="Proteomes" id="UP000050961">
    <property type="component" value="Unassembled WGS sequence"/>
</dbReference>
<proteinExistence type="predicted"/>
<dbReference type="InterPro" id="IPR052585">
    <property type="entry name" value="Lipid_raft_assoc_Zn_ADH"/>
</dbReference>
<dbReference type="InterPro" id="IPR011032">
    <property type="entry name" value="GroES-like_sf"/>
</dbReference>
<dbReference type="InterPro" id="IPR036291">
    <property type="entry name" value="NAD(P)-bd_dom_sf"/>
</dbReference>
<dbReference type="AlphaFoldDB" id="A0A023CYH3"/>
<dbReference type="PANTHER" id="PTHR43482">
    <property type="entry name" value="PROTEIN AST1-RELATED"/>
    <property type="match status" value="1"/>
</dbReference>
<dbReference type="CDD" id="cd05289">
    <property type="entry name" value="MDR_like_2"/>
    <property type="match status" value="1"/>
</dbReference>
<dbReference type="PANTHER" id="PTHR43482:SF1">
    <property type="entry name" value="PROTEIN AST1-RELATED"/>
    <property type="match status" value="1"/>
</dbReference>